<evidence type="ECO:0000259" key="4">
    <source>
        <dbReference type="PROSITE" id="PS50021"/>
    </source>
</evidence>
<dbReference type="InterPro" id="IPR017868">
    <property type="entry name" value="Filamin/ABP280_repeat-like"/>
</dbReference>
<dbReference type="Pfam" id="PF00630">
    <property type="entry name" value="Filamin"/>
    <property type="match status" value="3"/>
</dbReference>
<dbReference type="SUPFAM" id="SSF81296">
    <property type="entry name" value="E set domains"/>
    <property type="match status" value="3"/>
</dbReference>
<dbReference type="SMART" id="SM00557">
    <property type="entry name" value="IG_FLMN"/>
    <property type="match status" value="3"/>
</dbReference>
<dbReference type="InterPro" id="IPR036872">
    <property type="entry name" value="CH_dom_sf"/>
</dbReference>
<dbReference type="GO" id="GO:0007399">
    <property type="term" value="P:nervous system development"/>
    <property type="evidence" value="ECO:0007669"/>
    <property type="project" value="UniProtKB-ARBA"/>
</dbReference>
<evidence type="ECO:0000256" key="3">
    <source>
        <dbReference type="PROSITE-ProRule" id="PRU00087"/>
    </source>
</evidence>
<accession>A0A4Z2EI13</accession>
<keyword evidence="6" id="KW-1185">Reference proteome</keyword>
<organism evidence="5 6">
    <name type="scientific">Liparis tanakae</name>
    <name type="common">Tanaka's snailfish</name>
    <dbReference type="NCBI Taxonomy" id="230148"/>
    <lineage>
        <taxon>Eukaryota</taxon>
        <taxon>Metazoa</taxon>
        <taxon>Chordata</taxon>
        <taxon>Craniata</taxon>
        <taxon>Vertebrata</taxon>
        <taxon>Euteleostomi</taxon>
        <taxon>Actinopterygii</taxon>
        <taxon>Neopterygii</taxon>
        <taxon>Teleostei</taxon>
        <taxon>Neoteleostei</taxon>
        <taxon>Acanthomorphata</taxon>
        <taxon>Eupercaria</taxon>
        <taxon>Perciformes</taxon>
        <taxon>Cottioidei</taxon>
        <taxon>Cottales</taxon>
        <taxon>Liparidae</taxon>
        <taxon>Liparis</taxon>
    </lineage>
</organism>
<dbReference type="PROSITE" id="PS50021">
    <property type="entry name" value="CH"/>
    <property type="match status" value="1"/>
</dbReference>
<dbReference type="Gene3D" id="1.10.418.10">
    <property type="entry name" value="Calponin-like domain"/>
    <property type="match status" value="1"/>
</dbReference>
<comment type="caution">
    <text evidence="5">The sequence shown here is derived from an EMBL/GenBank/DDBJ whole genome shotgun (WGS) entry which is preliminary data.</text>
</comment>
<dbReference type="AlphaFoldDB" id="A0A4Z2EI13"/>
<evidence type="ECO:0000256" key="2">
    <source>
        <dbReference type="ARBA" id="ARBA00022737"/>
    </source>
</evidence>
<evidence type="ECO:0000256" key="1">
    <source>
        <dbReference type="ARBA" id="ARBA00009238"/>
    </source>
</evidence>
<dbReference type="FunFam" id="2.60.40.10:FF:000001">
    <property type="entry name" value="Filamin-C isoform b"/>
    <property type="match status" value="1"/>
</dbReference>
<dbReference type="EMBL" id="SRLO01006911">
    <property type="protein sequence ID" value="TNN28429.1"/>
    <property type="molecule type" value="Genomic_DNA"/>
</dbReference>
<feature type="repeat" description="Filamin" evidence="3">
    <location>
        <begin position="126"/>
        <end position="247"/>
    </location>
</feature>
<dbReference type="SMART" id="SM00033">
    <property type="entry name" value="CH"/>
    <property type="match status" value="1"/>
</dbReference>
<feature type="repeat" description="Filamin" evidence="3">
    <location>
        <begin position="249"/>
        <end position="346"/>
    </location>
</feature>
<dbReference type="Pfam" id="PF00307">
    <property type="entry name" value="CH"/>
    <property type="match status" value="1"/>
</dbReference>
<dbReference type="PROSITE" id="PS50194">
    <property type="entry name" value="FILAMIN_REPEAT"/>
    <property type="match status" value="3"/>
</dbReference>
<sequence>MPMWEDEDDEDAKKLTPKQRLLGWIQNKVPQIPIHNFHRDWRDGKALGALVDNCAPGLCPDWETWDPRQPVQNAREAMQQADDWLGVPQVIAPEEIVDPNVDEHSVMTYLSQFPKSRLKPGAPLRAKTLHPQRAKAYGPGLEPRGNVVLEPAEFLVETVEAGLGEVLVYVEDPEGHTEEVQLSPGLLVESSTALRALCLCPQARVVPHNDQSRSYSVVYLPKVEGLHKVKVLFAGQDVDRSPFSVDVSKAMGDPTRVQARGPGLQPGNVSHKPSYFDIYTAGAGAGDVGVVIVDSSGRMDTVEIVLEDKGDSVLRCTYVPVLEGRHTVHVTFAGQQIPRSPFTVNISEACTPSACRAAGRGLQLSGLRAQEVAEFKVYTRGAGSGELNVTLKGPQGVDQPVQVLEVDPGTFECSYCPATEGKHVVTVTWGGHGVPRR</sequence>
<dbReference type="OrthoDB" id="18740at2759"/>
<name>A0A4Z2EI13_9TELE</name>
<dbReference type="SUPFAM" id="SSF47576">
    <property type="entry name" value="Calponin-homology domain, CH-domain"/>
    <property type="match status" value="1"/>
</dbReference>
<protein>
    <submittedName>
        <fullName evidence="5">Filamin-C</fullName>
    </submittedName>
</protein>
<dbReference type="PANTHER" id="PTHR38537:SF12">
    <property type="entry name" value="FILAMIN-C"/>
    <property type="match status" value="1"/>
</dbReference>
<dbReference type="Proteomes" id="UP000314294">
    <property type="component" value="Unassembled WGS sequence"/>
</dbReference>
<reference evidence="5 6" key="1">
    <citation type="submission" date="2019-03" db="EMBL/GenBank/DDBJ databases">
        <title>First draft genome of Liparis tanakae, snailfish: a comprehensive survey of snailfish specific genes.</title>
        <authorList>
            <person name="Kim W."/>
            <person name="Song I."/>
            <person name="Jeong J.-H."/>
            <person name="Kim D."/>
            <person name="Kim S."/>
            <person name="Ryu S."/>
            <person name="Song J.Y."/>
            <person name="Lee S.K."/>
        </authorList>
    </citation>
    <scope>NUCLEOTIDE SEQUENCE [LARGE SCALE GENOMIC DNA]</scope>
    <source>
        <tissue evidence="5">Muscle</tissue>
    </source>
</reference>
<proteinExistence type="inferred from homology"/>
<dbReference type="Gene3D" id="2.60.40.10">
    <property type="entry name" value="Immunoglobulins"/>
    <property type="match status" value="3"/>
</dbReference>
<dbReference type="GO" id="GO:0051015">
    <property type="term" value="F:actin filament binding"/>
    <property type="evidence" value="ECO:0007669"/>
    <property type="project" value="InterPro"/>
</dbReference>
<dbReference type="InterPro" id="IPR001298">
    <property type="entry name" value="Filamin/ABP280_rpt"/>
</dbReference>
<dbReference type="InterPro" id="IPR013783">
    <property type="entry name" value="Ig-like_fold"/>
</dbReference>
<evidence type="ECO:0000313" key="6">
    <source>
        <dbReference type="Proteomes" id="UP000314294"/>
    </source>
</evidence>
<dbReference type="InterPro" id="IPR044801">
    <property type="entry name" value="Filamin"/>
</dbReference>
<dbReference type="FunFam" id="1.10.418.10:FF:000008">
    <property type="entry name" value="Filamin-B isoform C"/>
    <property type="match status" value="1"/>
</dbReference>
<dbReference type="InterPro" id="IPR001715">
    <property type="entry name" value="CH_dom"/>
</dbReference>
<keyword evidence="2" id="KW-0677">Repeat</keyword>
<evidence type="ECO:0000313" key="5">
    <source>
        <dbReference type="EMBL" id="TNN28429.1"/>
    </source>
</evidence>
<dbReference type="PANTHER" id="PTHR38537">
    <property type="entry name" value="JITTERBUG, ISOFORM N"/>
    <property type="match status" value="1"/>
</dbReference>
<feature type="domain" description="Calponin-homology (CH)" evidence="4">
    <location>
        <begin position="15"/>
        <end position="118"/>
    </location>
</feature>
<feature type="repeat" description="Filamin" evidence="3">
    <location>
        <begin position="347"/>
        <end position="437"/>
    </location>
</feature>
<gene>
    <name evidence="5" type="primary">Flnc_0</name>
    <name evidence="5" type="ORF">EYF80_061424</name>
</gene>
<comment type="similarity">
    <text evidence="1">Belongs to the filamin family.</text>
</comment>
<dbReference type="GO" id="GO:0030036">
    <property type="term" value="P:actin cytoskeleton organization"/>
    <property type="evidence" value="ECO:0007669"/>
    <property type="project" value="InterPro"/>
</dbReference>
<dbReference type="InterPro" id="IPR014756">
    <property type="entry name" value="Ig_E-set"/>
</dbReference>